<organism evidence="1">
    <name type="scientific">Candidatus Kentrum sp. DK</name>
    <dbReference type="NCBI Taxonomy" id="2126562"/>
    <lineage>
        <taxon>Bacteria</taxon>
        <taxon>Pseudomonadati</taxon>
        <taxon>Pseudomonadota</taxon>
        <taxon>Gammaproteobacteria</taxon>
        <taxon>Candidatus Kentrum</taxon>
    </lineage>
</organism>
<dbReference type="EMBL" id="CAADEX010000083">
    <property type="protein sequence ID" value="VFJ59487.1"/>
    <property type="molecule type" value="Genomic_DNA"/>
</dbReference>
<evidence type="ECO:0000313" key="1">
    <source>
        <dbReference type="EMBL" id="VFJ59487.1"/>
    </source>
</evidence>
<dbReference type="AlphaFoldDB" id="A0A450SZ45"/>
<gene>
    <name evidence="1" type="ORF">BECKDK2373B_GA0170837_10839</name>
</gene>
<sequence>MQIESADKYSEQHSELIESITDEFRRIHQAPRVQFWQVIGTVVVLLDVFIERF</sequence>
<proteinExistence type="predicted"/>
<accession>A0A450SZ45</accession>
<reference evidence="1" key="1">
    <citation type="submission" date="2019-02" db="EMBL/GenBank/DDBJ databases">
        <authorList>
            <person name="Gruber-Vodicka R. H."/>
            <person name="Seah K. B. B."/>
        </authorList>
    </citation>
    <scope>NUCLEOTIDE SEQUENCE</scope>
    <source>
        <strain evidence="1">BECK_DK47</strain>
    </source>
</reference>
<protein>
    <submittedName>
        <fullName evidence="1">Uncharacterized protein</fullName>
    </submittedName>
</protein>
<name>A0A450SZ45_9GAMM</name>